<dbReference type="InterPro" id="IPR013087">
    <property type="entry name" value="Znf_C2H2_type"/>
</dbReference>
<dbReference type="InterPro" id="IPR036236">
    <property type="entry name" value="Znf_C2H2_sf"/>
</dbReference>
<evidence type="ECO:0000256" key="7">
    <source>
        <dbReference type="PROSITE-ProRule" id="PRU00042"/>
    </source>
</evidence>
<dbReference type="SUPFAM" id="SSF57667">
    <property type="entry name" value="beta-beta-alpha zinc fingers"/>
    <property type="match status" value="1"/>
</dbReference>
<dbReference type="PROSITE" id="PS50157">
    <property type="entry name" value="ZINC_FINGER_C2H2_2"/>
    <property type="match status" value="3"/>
</dbReference>
<dbReference type="HOGENOM" id="CLU_027150_0_0_1"/>
<gene>
    <name evidence="10" type="ORF">M378DRAFT_178094</name>
</gene>
<protein>
    <recommendedName>
        <fullName evidence="9">C2H2-type domain-containing protein</fullName>
    </recommendedName>
</protein>
<evidence type="ECO:0000256" key="4">
    <source>
        <dbReference type="ARBA" id="ARBA00022771"/>
    </source>
</evidence>
<dbReference type="PANTHER" id="PTHR40626:SF11">
    <property type="entry name" value="ZINC FINGER PROTEIN YPR022C"/>
    <property type="match status" value="1"/>
</dbReference>
<keyword evidence="4 7" id="KW-0863">Zinc-finger</keyword>
<sequence>MSAVSQRHDEQEEWDEDEEDYDEDEDIDAEAEAIARRLGAELWADIRKAKAGSASNATISQATSPNSQHGPGLQPATHTTTLRKEDEALNTVKGILKFASTDPLLHTVLSSSLVKPGKETVLVALERMASIGTIPKDLAMPLSVALVELAKSETLFGCLRLSDAPAVQLANGKRKRDGSDDDRQQQSDARPHKRSYMDTDLRSRVEEAVRIIAQTLGCTPAKTIDPSIISSIRLQLHQVFLFAVTSSAGGGHGMHALQEVGGLIQVIGVLSGIQIGQPSENIEGHPYGANPSYPWFQGQAPPSTTNIGTAVYPCLVAGCGKNFSRLYSLRGHQRLHSVHRPFRCNVCPASFARSHDLKRHLKLHSNKAWKCAGCSKVFSRRDAIKRHKDGCKARGPKGEACINAEVLEVELDEEGDETLREERRAKIWSGITVNQISGTSSTPNQDEFEEGEIPSSVISSAQSTVLSLHAILQTQVESALGTSAGQSTSPPVDVTAGQATLASVIARAQSQTLPKKIPSEAIGVCASSQPATPDQSSGHVVQPEPGGSRAGGESPEPPPFSMFGLSDEQTRLLEEAIANAALAAQAQAEAEAALEEQEQEEADEDYDDEDEDGYYSKKPAAG</sequence>
<dbReference type="FunFam" id="3.30.160.60:FF:000145">
    <property type="entry name" value="Zinc finger protein 574"/>
    <property type="match status" value="1"/>
</dbReference>
<evidence type="ECO:0000256" key="1">
    <source>
        <dbReference type="ARBA" id="ARBA00004123"/>
    </source>
</evidence>
<dbReference type="InParanoid" id="A0A0C2XAL5"/>
<feature type="compositionally biased region" description="Low complexity" evidence="8">
    <location>
        <begin position="582"/>
        <end position="591"/>
    </location>
</feature>
<dbReference type="Pfam" id="PF00096">
    <property type="entry name" value="zf-C2H2"/>
    <property type="match status" value="2"/>
</dbReference>
<feature type="region of interest" description="Disordered" evidence="8">
    <location>
        <begin position="1"/>
        <end position="30"/>
    </location>
</feature>
<dbReference type="PROSITE" id="PS00028">
    <property type="entry name" value="ZINC_FINGER_C2H2_1"/>
    <property type="match status" value="2"/>
</dbReference>
<feature type="compositionally biased region" description="Acidic residues" evidence="8">
    <location>
        <begin position="11"/>
        <end position="30"/>
    </location>
</feature>
<feature type="region of interest" description="Disordered" evidence="8">
    <location>
        <begin position="56"/>
        <end position="77"/>
    </location>
</feature>
<dbReference type="GO" id="GO:0000978">
    <property type="term" value="F:RNA polymerase II cis-regulatory region sequence-specific DNA binding"/>
    <property type="evidence" value="ECO:0007669"/>
    <property type="project" value="InterPro"/>
</dbReference>
<keyword evidence="2" id="KW-0479">Metal-binding</keyword>
<keyword evidence="5" id="KW-0862">Zinc</keyword>
<keyword evidence="11" id="KW-1185">Reference proteome</keyword>
<feature type="compositionally biased region" description="Polar residues" evidence="8">
    <location>
        <begin position="526"/>
        <end position="539"/>
    </location>
</feature>
<feature type="domain" description="C2H2-type" evidence="9">
    <location>
        <begin position="312"/>
        <end position="341"/>
    </location>
</feature>
<evidence type="ECO:0000256" key="2">
    <source>
        <dbReference type="ARBA" id="ARBA00022723"/>
    </source>
</evidence>
<accession>A0A0C2XAL5</accession>
<feature type="compositionally biased region" description="Polar residues" evidence="8">
    <location>
        <begin position="56"/>
        <end position="69"/>
    </location>
</feature>
<dbReference type="GO" id="GO:0005634">
    <property type="term" value="C:nucleus"/>
    <property type="evidence" value="ECO:0007669"/>
    <property type="project" value="UniProtKB-SubCell"/>
</dbReference>
<feature type="compositionally biased region" description="Acidic residues" evidence="8">
    <location>
        <begin position="592"/>
        <end position="613"/>
    </location>
</feature>
<name>A0A0C2XAL5_AMAMK</name>
<evidence type="ECO:0000256" key="6">
    <source>
        <dbReference type="ARBA" id="ARBA00023242"/>
    </source>
</evidence>
<feature type="domain" description="C2H2-type" evidence="9">
    <location>
        <begin position="369"/>
        <end position="398"/>
    </location>
</feature>
<dbReference type="EMBL" id="KN818239">
    <property type="protein sequence ID" value="KIL65883.1"/>
    <property type="molecule type" value="Genomic_DNA"/>
</dbReference>
<dbReference type="Gene3D" id="3.30.160.60">
    <property type="entry name" value="Classic Zinc Finger"/>
    <property type="match status" value="2"/>
</dbReference>
<feature type="region of interest" description="Disordered" evidence="8">
    <location>
        <begin position="582"/>
        <end position="622"/>
    </location>
</feature>
<dbReference type="AlphaFoldDB" id="A0A0C2XAL5"/>
<evidence type="ECO:0000313" key="11">
    <source>
        <dbReference type="Proteomes" id="UP000054549"/>
    </source>
</evidence>
<dbReference type="GO" id="GO:0008270">
    <property type="term" value="F:zinc ion binding"/>
    <property type="evidence" value="ECO:0007669"/>
    <property type="project" value="UniProtKB-KW"/>
</dbReference>
<dbReference type="GO" id="GO:0000981">
    <property type="term" value="F:DNA-binding transcription factor activity, RNA polymerase II-specific"/>
    <property type="evidence" value="ECO:0007669"/>
    <property type="project" value="InterPro"/>
</dbReference>
<feature type="compositionally biased region" description="Basic and acidic residues" evidence="8">
    <location>
        <begin position="1"/>
        <end position="10"/>
    </location>
</feature>
<dbReference type="STRING" id="946122.A0A0C2XAL5"/>
<keyword evidence="6" id="KW-0539">Nucleus</keyword>
<evidence type="ECO:0000256" key="8">
    <source>
        <dbReference type="SAM" id="MobiDB-lite"/>
    </source>
</evidence>
<comment type="subcellular location">
    <subcellularLocation>
        <location evidence="1">Nucleus</location>
    </subcellularLocation>
</comment>
<dbReference type="SMART" id="SM00355">
    <property type="entry name" value="ZnF_C2H2"/>
    <property type="match status" value="3"/>
</dbReference>
<dbReference type="OrthoDB" id="8922241at2759"/>
<dbReference type="GO" id="GO:0000785">
    <property type="term" value="C:chromatin"/>
    <property type="evidence" value="ECO:0007669"/>
    <property type="project" value="TreeGrafter"/>
</dbReference>
<dbReference type="InterPro" id="IPR051059">
    <property type="entry name" value="VerF-like"/>
</dbReference>
<evidence type="ECO:0000259" key="9">
    <source>
        <dbReference type="PROSITE" id="PS50157"/>
    </source>
</evidence>
<keyword evidence="3" id="KW-0677">Repeat</keyword>
<proteinExistence type="predicted"/>
<dbReference type="Proteomes" id="UP000054549">
    <property type="component" value="Unassembled WGS sequence"/>
</dbReference>
<evidence type="ECO:0000256" key="5">
    <source>
        <dbReference type="ARBA" id="ARBA00022833"/>
    </source>
</evidence>
<evidence type="ECO:0000256" key="3">
    <source>
        <dbReference type="ARBA" id="ARBA00022737"/>
    </source>
</evidence>
<organism evidence="10 11">
    <name type="scientific">Amanita muscaria (strain Koide BX008)</name>
    <dbReference type="NCBI Taxonomy" id="946122"/>
    <lineage>
        <taxon>Eukaryota</taxon>
        <taxon>Fungi</taxon>
        <taxon>Dikarya</taxon>
        <taxon>Basidiomycota</taxon>
        <taxon>Agaricomycotina</taxon>
        <taxon>Agaricomycetes</taxon>
        <taxon>Agaricomycetidae</taxon>
        <taxon>Agaricales</taxon>
        <taxon>Pluteineae</taxon>
        <taxon>Amanitaceae</taxon>
        <taxon>Amanita</taxon>
    </lineage>
</organism>
<feature type="region of interest" description="Disordered" evidence="8">
    <location>
        <begin position="526"/>
        <end position="568"/>
    </location>
</feature>
<feature type="domain" description="C2H2-type" evidence="9">
    <location>
        <begin position="342"/>
        <end position="369"/>
    </location>
</feature>
<reference evidence="10 11" key="1">
    <citation type="submission" date="2014-04" db="EMBL/GenBank/DDBJ databases">
        <title>Evolutionary Origins and Diversification of the Mycorrhizal Mutualists.</title>
        <authorList>
            <consortium name="DOE Joint Genome Institute"/>
            <consortium name="Mycorrhizal Genomics Consortium"/>
            <person name="Kohler A."/>
            <person name="Kuo A."/>
            <person name="Nagy L.G."/>
            <person name="Floudas D."/>
            <person name="Copeland A."/>
            <person name="Barry K.W."/>
            <person name="Cichocki N."/>
            <person name="Veneault-Fourrey C."/>
            <person name="LaButti K."/>
            <person name="Lindquist E.A."/>
            <person name="Lipzen A."/>
            <person name="Lundell T."/>
            <person name="Morin E."/>
            <person name="Murat C."/>
            <person name="Riley R."/>
            <person name="Ohm R."/>
            <person name="Sun H."/>
            <person name="Tunlid A."/>
            <person name="Henrissat B."/>
            <person name="Grigoriev I.V."/>
            <person name="Hibbett D.S."/>
            <person name="Martin F."/>
        </authorList>
    </citation>
    <scope>NUCLEOTIDE SEQUENCE [LARGE SCALE GENOMIC DNA]</scope>
    <source>
        <strain evidence="10 11">Koide BX008</strain>
    </source>
</reference>
<dbReference type="PANTHER" id="PTHR40626">
    <property type="entry name" value="MIP31509P"/>
    <property type="match status" value="1"/>
</dbReference>
<evidence type="ECO:0000313" key="10">
    <source>
        <dbReference type="EMBL" id="KIL65883.1"/>
    </source>
</evidence>
<feature type="region of interest" description="Disordered" evidence="8">
    <location>
        <begin position="169"/>
        <end position="199"/>
    </location>
</feature>